<comment type="caution">
    <text evidence="2">The sequence shown here is derived from an EMBL/GenBank/DDBJ whole genome shotgun (WGS) entry which is preliminary data.</text>
</comment>
<keyword evidence="1" id="KW-1133">Transmembrane helix</keyword>
<dbReference type="AlphaFoldDB" id="A0AAN8FJ14"/>
<reference evidence="2 3" key="1">
    <citation type="submission" date="2019-10" db="EMBL/GenBank/DDBJ databases">
        <title>Assembly and Annotation for the nematode Trichostrongylus colubriformis.</title>
        <authorList>
            <person name="Martin J."/>
        </authorList>
    </citation>
    <scope>NUCLEOTIDE SEQUENCE [LARGE SCALE GENOMIC DNA]</scope>
    <source>
        <strain evidence="2">G859</strain>
        <tissue evidence="2">Whole worm</tissue>
    </source>
</reference>
<gene>
    <name evidence="2" type="ORF">GCK32_001051</name>
</gene>
<dbReference type="Proteomes" id="UP001331761">
    <property type="component" value="Unassembled WGS sequence"/>
</dbReference>
<dbReference type="EMBL" id="WIXE01008327">
    <property type="protein sequence ID" value="KAK5979470.1"/>
    <property type="molecule type" value="Genomic_DNA"/>
</dbReference>
<keyword evidence="1" id="KW-0812">Transmembrane</keyword>
<feature type="transmembrane region" description="Helical" evidence="1">
    <location>
        <begin position="89"/>
        <end position="107"/>
    </location>
</feature>
<name>A0AAN8FJ14_TRICO</name>
<evidence type="ECO:0000313" key="2">
    <source>
        <dbReference type="EMBL" id="KAK5979470.1"/>
    </source>
</evidence>
<protein>
    <submittedName>
        <fullName evidence="2">Uncharacterized protein</fullName>
    </submittedName>
</protein>
<proteinExistence type="predicted"/>
<accession>A0AAN8FJ14</accession>
<keyword evidence="1" id="KW-0472">Membrane</keyword>
<sequence>MMSSFETRKPLSALQCSFKKKLSNALPGKAQQCSFRKSREGKTEEEKFLWAKRLPLIYPLVVQHITYRTPDTNSYVGALHTPRKMFQKLLICLTVVIALISFTSADFSCFFGDTICKSITCRGCTVATCLNGDCVCTLCN</sequence>
<evidence type="ECO:0000256" key="1">
    <source>
        <dbReference type="SAM" id="Phobius"/>
    </source>
</evidence>
<keyword evidence="3" id="KW-1185">Reference proteome</keyword>
<organism evidence="2 3">
    <name type="scientific">Trichostrongylus colubriformis</name>
    <name type="common">Black scour worm</name>
    <dbReference type="NCBI Taxonomy" id="6319"/>
    <lineage>
        <taxon>Eukaryota</taxon>
        <taxon>Metazoa</taxon>
        <taxon>Ecdysozoa</taxon>
        <taxon>Nematoda</taxon>
        <taxon>Chromadorea</taxon>
        <taxon>Rhabditida</taxon>
        <taxon>Rhabditina</taxon>
        <taxon>Rhabditomorpha</taxon>
        <taxon>Strongyloidea</taxon>
        <taxon>Trichostrongylidae</taxon>
        <taxon>Trichostrongylus</taxon>
    </lineage>
</organism>
<evidence type="ECO:0000313" key="3">
    <source>
        <dbReference type="Proteomes" id="UP001331761"/>
    </source>
</evidence>